<dbReference type="EMBL" id="DXBS01000112">
    <property type="protein sequence ID" value="HIZ24975.1"/>
    <property type="molecule type" value="Genomic_DNA"/>
</dbReference>
<dbReference type="InterPro" id="IPR000801">
    <property type="entry name" value="Esterase-like"/>
</dbReference>
<dbReference type="InterPro" id="IPR050583">
    <property type="entry name" value="Mycobacterial_A85_antigen"/>
</dbReference>
<name>A0A9D2IW60_9FIRM</name>
<dbReference type="AlphaFoldDB" id="A0A9D2IW60"/>
<comment type="caution">
    <text evidence="1">The sequence shown here is derived from an EMBL/GenBank/DDBJ whole genome shotgun (WGS) entry which is preliminary data.</text>
</comment>
<reference evidence="1" key="2">
    <citation type="submission" date="2021-04" db="EMBL/GenBank/DDBJ databases">
        <authorList>
            <person name="Gilroy R."/>
        </authorList>
    </citation>
    <scope>NUCLEOTIDE SEQUENCE</scope>
    <source>
        <strain evidence="1">CHK33-5263</strain>
    </source>
</reference>
<dbReference type="InterPro" id="IPR029058">
    <property type="entry name" value="AB_hydrolase_fold"/>
</dbReference>
<sequence length="246" mass="27408">MIEELTVTLPAPSGMQERNAYVYRPDFDGRFPVLYLFDGQTAFRDDRAPYGASLRLGELLDEMHAPLIVATVECDKRDRLSEYSPFVFASRFGKSTGQGKQFMDWLTGAFKRQIDGAYPTLSDCAHTYLMGSSMGGLMSLYGLARYPQIFSRAAALSPSLWTDLVGCGQLLDELPADARLWLDYGEVELRQHGKNQARALRMAEEKLSGRAGCEFHIIAGGRHDEASWRARLPQVLAFLDVTANAP</sequence>
<dbReference type="SUPFAM" id="SSF53474">
    <property type="entry name" value="alpha/beta-Hydrolases"/>
    <property type="match status" value="1"/>
</dbReference>
<protein>
    <submittedName>
        <fullName evidence="1">Alpha/beta hydrolase</fullName>
    </submittedName>
</protein>
<dbReference type="Pfam" id="PF00756">
    <property type="entry name" value="Esterase"/>
    <property type="match status" value="1"/>
</dbReference>
<accession>A0A9D2IW60</accession>
<keyword evidence="1" id="KW-0378">Hydrolase</keyword>
<evidence type="ECO:0000313" key="2">
    <source>
        <dbReference type="Proteomes" id="UP000824044"/>
    </source>
</evidence>
<gene>
    <name evidence="1" type="ORF">H9812_05855</name>
</gene>
<reference evidence="1" key="1">
    <citation type="journal article" date="2021" name="PeerJ">
        <title>Extensive microbial diversity within the chicken gut microbiome revealed by metagenomics and culture.</title>
        <authorList>
            <person name="Gilroy R."/>
            <person name="Ravi A."/>
            <person name="Getino M."/>
            <person name="Pursley I."/>
            <person name="Horton D.L."/>
            <person name="Alikhan N.F."/>
            <person name="Baker D."/>
            <person name="Gharbi K."/>
            <person name="Hall N."/>
            <person name="Watson M."/>
            <person name="Adriaenssens E.M."/>
            <person name="Foster-Nyarko E."/>
            <person name="Jarju S."/>
            <person name="Secka A."/>
            <person name="Antonio M."/>
            <person name="Oren A."/>
            <person name="Chaudhuri R.R."/>
            <person name="La Ragione R."/>
            <person name="Hildebrand F."/>
            <person name="Pallen M.J."/>
        </authorList>
    </citation>
    <scope>NUCLEOTIDE SEQUENCE</scope>
    <source>
        <strain evidence="1">CHK33-5263</strain>
    </source>
</reference>
<proteinExistence type="predicted"/>
<dbReference type="Gene3D" id="3.40.50.1820">
    <property type="entry name" value="alpha/beta hydrolase"/>
    <property type="match status" value="1"/>
</dbReference>
<dbReference type="PANTHER" id="PTHR48098">
    <property type="entry name" value="ENTEROCHELIN ESTERASE-RELATED"/>
    <property type="match status" value="1"/>
</dbReference>
<evidence type="ECO:0000313" key="1">
    <source>
        <dbReference type="EMBL" id="HIZ24975.1"/>
    </source>
</evidence>
<dbReference type="Proteomes" id="UP000824044">
    <property type="component" value="Unassembled WGS sequence"/>
</dbReference>
<organism evidence="1 2">
    <name type="scientific">Candidatus Gallimonas intestinigallinarum</name>
    <dbReference type="NCBI Taxonomy" id="2838604"/>
    <lineage>
        <taxon>Bacteria</taxon>
        <taxon>Bacillati</taxon>
        <taxon>Bacillota</taxon>
        <taxon>Clostridia</taxon>
        <taxon>Candidatus Gallimonas</taxon>
    </lineage>
</organism>
<dbReference type="GO" id="GO:0016787">
    <property type="term" value="F:hydrolase activity"/>
    <property type="evidence" value="ECO:0007669"/>
    <property type="project" value="UniProtKB-KW"/>
</dbReference>
<dbReference type="PANTHER" id="PTHR48098:SF6">
    <property type="entry name" value="FERRI-BACILLIBACTIN ESTERASE BESA"/>
    <property type="match status" value="1"/>
</dbReference>